<proteinExistence type="predicted"/>
<comment type="caution">
    <text evidence="4">The sequence shown here is derived from an EMBL/GenBank/DDBJ whole genome shotgun (WGS) entry which is preliminary data.</text>
</comment>
<dbReference type="SUPFAM" id="SSF53850">
    <property type="entry name" value="Periplasmic binding protein-like II"/>
    <property type="match status" value="1"/>
</dbReference>
<dbReference type="GO" id="GO:0015833">
    <property type="term" value="P:peptide transport"/>
    <property type="evidence" value="ECO:0007669"/>
    <property type="project" value="TreeGrafter"/>
</dbReference>
<evidence type="ECO:0000256" key="1">
    <source>
        <dbReference type="ARBA" id="ARBA00022729"/>
    </source>
</evidence>
<feature type="compositionally biased region" description="Low complexity" evidence="2">
    <location>
        <begin position="12"/>
        <end position="25"/>
    </location>
</feature>
<evidence type="ECO:0000313" key="4">
    <source>
        <dbReference type="EMBL" id="TMI81249.1"/>
    </source>
</evidence>
<dbReference type="InterPro" id="IPR006311">
    <property type="entry name" value="TAT_signal"/>
</dbReference>
<evidence type="ECO:0000313" key="5">
    <source>
        <dbReference type="Proteomes" id="UP000320048"/>
    </source>
</evidence>
<dbReference type="EMBL" id="VBAO01000178">
    <property type="protein sequence ID" value="TMI81249.1"/>
    <property type="molecule type" value="Genomic_DNA"/>
</dbReference>
<dbReference type="Gene3D" id="3.40.190.10">
    <property type="entry name" value="Periplasmic binding protein-like II"/>
    <property type="match status" value="1"/>
</dbReference>
<accession>A0A537JCH3</accession>
<dbReference type="InterPro" id="IPR000914">
    <property type="entry name" value="SBP_5_dom"/>
</dbReference>
<dbReference type="GO" id="GO:1904680">
    <property type="term" value="F:peptide transmembrane transporter activity"/>
    <property type="evidence" value="ECO:0007669"/>
    <property type="project" value="TreeGrafter"/>
</dbReference>
<name>A0A537JCH3_9BACT</name>
<dbReference type="InterPro" id="IPR039424">
    <property type="entry name" value="SBP_5"/>
</dbReference>
<evidence type="ECO:0000259" key="3">
    <source>
        <dbReference type="Pfam" id="PF00496"/>
    </source>
</evidence>
<feature type="domain" description="Solute-binding protein family 5" evidence="3">
    <location>
        <begin position="125"/>
        <end position="482"/>
    </location>
</feature>
<dbReference type="AlphaFoldDB" id="A0A537JCH3"/>
<dbReference type="PIRSF" id="PIRSF002741">
    <property type="entry name" value="MppA"/>
    <property type="match status" value="1"/>
</dbReference>
<gene>
    <name evidence="4" type="ORF">E6H04_07245</name>
</gene>
<dbReference type="GO" id="GO:0043190">
    <property type="term" value="C:ATP-binding cassette (ABC) transporter complex"/>
    <property type="evidence" value="ECO:0007669"/>
    <property type="project" value="InterPro"/>
</dbReference>
<dbReference type="Proteomes" id="UP000320048">
    <property type="component" value="Unassembled WGS sequence"/>
</dbReference>
<dbReference type="PROSITE" id="PS51318">
    <property type="entry name" value="TAT"/>
    <property type="match status" value="1"/>
</dbReference>
<dbReference type="GO" id="GO:0042597">
    <property type="term" value="C:periplasmic space"/>
    <property type="evidence" value="ECO:0007669"/>
    <property type="project" value="UniProtKB-ARBA"/>
</dbReference>
<keyword evidence="1" id="KW-0732">Signal</keyword>
<dbReference type="Pfam" id="PF00496">
    <property type="entry name" value="SBP_bac_5"/>
    <property type="match status" value="1"/>
</dbReference>
<organism evidence="4 5">
    <name type="scientific">Candidatus Segetimicrobium genomatis</name>
    <dbReference type="NCBI Taxonomy" id="2569760"/>
    <lineage>
        <taxon>Bacteria</taxon>
        <taxon>Bacillati</taxon>
        <taxon>Candidatus Sysuimicrobiota</taxon>
        <taxon>Candidatus Sysuimicrobiia</taxon>
        <taxon>Candidatus Sysuimicrobiales</taxon>
        <taxon>Candidatus Segetimicrobiaceae</taxon>
        <taxon>Candidatus Segetimicrobium</taxon>
    </lineage>
</organism>
<feature type="region of interest" description="Disordered" evidence="2">
    <location>
        <begin position="1"/>
        <end position="25"/>
    </location>
</feature>
<protein>
    <submittedName>
        <fullName evidence="4">ABC transporter substrate-binding protein</fullName>
    </submittedName>
</protein>
<dbReference type="CDD" id="cd08502">
    <property type="entry name" value="PBP2_NikA_DppA_OppA_like_16"/>
    <property type="match status" value="1"/>
</dbReference>
<dbReference type="PANTHER" id="PTHR30290">
    <property type="entry name" value="PERIPLASMIC BINDING COMPONENT OF ABC TRANSPORTER"/>
    <property type="match status" value="1"/>
</dbReference>
<dbReference type="Gene3D" id="3.90.76.10">
    <property type="entry name" value="Dipeptide-binding Protein, Domain 1"/>
    <property type="match status" value="1"/>
</dbReference>
<dbReference type="PANTHER" id="PTHR30290:SF38">
    <property type="entry name" value="D,D-DIPEPTIDE-BINDING PERIPLASMIC PROTEIN DDPA-RELATED"/>
    <property type="match status" value="1"/>
</dbReference>
<dbReference type="Gene3D" id="3.10.105.10">
    <property type="entry name" value="Dipeptide-binding Protein, Domain 3"/>
    <property type="match status" value="1"/>
</dbReference>
<evidence type="ECO:0000256" key="2">
    <source>
        <dbReference type="SAM" id="MobiDB-lite"/>
    </source>
</evidence>
<dbReference type="InterPro" id="IPR030678">
    <property type="entry name" value="Peptide/Ni-bd"/>
</dbReference>
<reference evidence="4 5" key="1">
    <citation type="journal article" date="2019" name="Nat. Microbiol.">
        <title>Mediterranean grassland soil C-N compound turnover is dependent on rainfall and depth, and is mediated by genomically divergent microorganisms.</title>
        <authorList>
            <person name="Diamond S."/>
            <person name="Andeer P.F."/>
            <person name="Li Z."/>
            <person name="Crits-Christoph A."/>
            <person name="Burstein D."/>
            <person name="Anantharaman K."/>
            <person name="Lane K.R."/>
            <person name="Thomas B.C."/>
            <person name="Pan C."/>
            <person name="Northen T.R."/>
            <person name="Banfield J.F."/>
        </authorList>
    </citation>
    <scope>NUCLEOTIDE SEQUENCE [LARGE SCALE GENOMIC DNA]</scope>
    <source>
        <strain evidence="4">NP_7</strain>
    </source>
</reference>
<sequence>MTNQGRAGQGRSGPRADAAGSAARANRCPCPVGGGIVRHAPSLSRRELLRRTGGWLAAGAAGGVAAVCGERPAAAQVPQTGGILRIATIGDPPTVDIHQTTAVIAEQVTQEIYETLFALDAAWAPQPLLAAGSTWSDNNLTLTVPLRPDVIFHNGRPLTAADVVASLGRWMRLSALGQTIAPRVKTLTAGDAHTVVIHLDQPVGSLVAALANPNNMPAIMPKSTIDQYGDKPITAPVGTGPYKFQEWKPDTHVRLVRFNGYRPVDAPASGYAGRRIAYVDEILFIPVPESNTRLAGMQSGQYDFAIQLPEDQYPQVKGTPTLVPQIVKPYSWATFVFNKRRAPFASVKARQAFLKALDVKPIMQAAFGPQEFWSIDSPTIGYGAFTDNATGAGVYNHQDVGAARTLLQEAGYDGKPFLFMVTKTYDFMYNSALVAKGQLEAAGFKVDLQVVDWATLVQRRNNPELYDVFTTGFVFSPADPTAQDVFLSAKWPGWWTSDKKEAALQQFTQTVAPDKRKTAWSQLQDLFYQEVPVIKLGDYYLLNVSQSWMRGFVNTPNLFLWNVWLSRRA</sequence>